<proteinExistence type="predicted"/>
<keyword evidence="1" id="KW-0805">Transcription regulation</keyword>
<dbReference type="InterPro" id="IPR054015">
    <property type="entry name" value="ExsA-like_N"/>
</dbReference>
<protein>
    <submittedName>
        <fullName evidence="5">Helix-turn-helix transcriptional regulator</fullName>
    </submittedName>
</protein>
<dbReference type="SMART" id="SM00342">
    <property type="entry name" value="HTH_ARAC"/>
    <property type="match status" value="1"/>
</dbReference>
<evidence type="ECO:0000256" key="2">
    <source>
        <dbReference type="ARBA" id="ARBA00023125"/>
    </source>
</evidence>
<dbReference type="GO" id="GO:0003700">
    <property type="term" value="F:DNA-binding transcription factor activity"/>
    <property type="evidence" value="ECO:0007669"/>
    <property type="project" value="InterPro"/>
</dbReference>
<evidence type="ECO:0000256" key="1">
    <source>
        <dbReference type="ARBA" id="ARBA00023015"/>
    </source>
</evidence>
<dbReference type="EMBL" id="JAEHFW010000001">
    <property type="protein sequence ID" value="MBK0377855.1"/>
    <property type="molecule type" value="Genomic_DNA"/>
</dbReference>
<dbReference type="Proteomes" id="UP000613193">
    <property type="component" value="Unassembled WGS sequence"/>
</dbReference>
<dbReference type="Gene3D" id="1.10.10.60">
    <property type="entry name" value="Homeodomain-like"/>
    <property type="match status" value="2"/>
</dbReference>
<dbReference type="Pfam" id="PF12833">
    <property type="entry name" value="HTH_18"/>
    <property type="match status" value="1"/>
</dbReference>
<dbReference type="Pfam" id="PF22200">
    <property type="entry name" value="ExsA_N"/>
    <property type="match status" value="1"/>
</dbReference>
<feature type="domain" description="HTH araC/xylS-type" evidence="4">
    <location>
        <begin position="179"/>
        <end position="277"/>
    </location>
</feature>
<dbReference type="InterPro" id="IPR018062">
    <property type="entry name" value="HTH_AraC-typ_CS"/>
</dbReference>
<keyword evidence="2" id="KW-0238">DNA-binding</keyword>
<keyword evidence="3" id="KW-0804">Transcription</keyword>
<dbReference type="GO" id="GO:0043565">
    <property type="term" value="F:sequence-specific DNA binding"/>
    <property type="evidence" value="ECO:0007669"/>
    <property type="project" value="InterPro"/>
</dbReference>
<dbReference type="PROSITE" id="PS01124">
    <property type="entry name" value="HTH_ARAC_FAMILY_2"/>
    <property type="match status" value="1"/>
</dbReference>
<dbReference type="PANTHER" id="PTHR43280">
    <property type="entry name" value="ARAC-FAMILY TRANSCRIPTIONAL REGULATOR"/>
    <property type="match status" value="1"/>
</dbReference>
<reference evidence="5" key="1">
    <citation type="submission" date="2020-12" db="EMBL/GenBank/DDBJ databases">
        <title>Bacterial novel species Mucilaginibacter sp. SD-g isolated from soil.</title>
        <authorList>
            <person name="Jung H.-Y."/>
        </authorList>
    </citation>
    <scope>NUCLEOTIDE SEQUENCE</scope>
    <source>
        <strain evidence="5">SD-g</strain>
    </source>
</reference>
<evidence type="ECO:0000256" key="3">
    <source>
        <dbReference type="ARBA" id="ARBA00023163"/>
    </source>
</evidence>
<organism evidence="5 6">
    <name type="scientific">Mucilaginibacter segetis</name>
    <dbReference type="NCBI Taxonomy" id="2793071"/>
    <lineage>
        <taxon>Bacteria</taxon>
        <taxon>Pseudomonadati</taxon>
        <taxon>Bacteroidota</taxon>
        <taxon>Sphingobacteriia</taxon>
        <taxon>Sphingobacteriales</taxon>
        <taxon>Sphingobacteriaceae</taxon>
        <taxon>Mucilaginibacter</taxon>
    </lineage>
</organism>
<name>A0A934PRS7_9SPHI</name>
<dbReference type="PRINTS" id="PR00032">
    <property type="entry name" value="HTHARAC"/>
</dbReference>
<dbReference type="SUPFAM" id="SSF46689">
    <property type="entry name" value="Homeodomain-like"/>
    <property type="match status" value="2"/>
</dbReference>
<dbReference type="RefSeq" id="WP_200063116.1">
    <property type="nucleotide sequence ID" value="NZ_JAEHFW010000001.1"/>
</dbReference>
<comment type="caution">
    <text evidence="5">The sequence shown here is derived from an EMBL/GenBank/DDBJ whole genome shotgun (WGS) entry which is preliminary data.</text>
</comment>
<dbReference type="InterPro" id="IPR009057">
    <property type="entry name" value="Homeodomain-like_sf"/>
</dbReference>
<dbReference type="InterPro" id="IPR020449">
    <property type="entry name" value="Tscrpt_reg_AraC-type_HTH"/>
</dbReference>
<evidence type="ECO:0000259" key="4">
    <source>
        <dbReference type="PROSITE" id="PS01124"/>
    </source>
</evidence>
<gene>
    <name evidence="5" type="ORF">I5M19_00940</name>
</gene>
<evidence type="ECO:0000313" key="5">
    <source>
        <dbReference type="EMBL" id="MBK0377855.1"/>
    </source>
</evidence>
<dbReference type="AlphaFoldDB" id="A0A934PRS7"/>
<dbReference type="InterPro" id="IPR018060">
    <property type="entry name" value="HTH_AraC"/>
</dbReference>
<dbReference type="PROSITE" id="PS00041">
    <property type="entry name" value="HTH_ARAC_FAMILY_1"/>
    <property type="match status" value="1"/>
</dbReference>
<accession>A0A934PRS7</accession>
<evidence type="ECO:0000313" key="6">
    <source>
        <dbReference type="Proteomes" id="UP000613193"/>
    </source>
</evidence>
<keyword evidence="6" id="KW-1185">Reference proteome</keyword>
<sequence length="279" mass="32102">MLLKRETFNYKDQCVIEKLLIQPPHRFSTIFQDNACFLHFKNTDTVIWSATAKLDLTSDNTVLLKCGTYFADFIGNLAGEPSEVYAVHLYPGILKELYKSDFPATIKSNQEKRDTVEIKGSFLITHFIESLALYFDHRELMNPELLLLKMKEIVLLLMQTSNAGTVSTLFSSLYSPRHVTLSEVVENHLHSDLSISELASLSGLSLSTFKREFKKQFRDTPSNYLKDKRLEESKKLLLKTELSVSEICYKVGFKDIAHFSRSFKQKYKSSPSDFRSLNR</sequence>
<dbReference type="PANTHER" id="PTHR43280:SF31">
    <property type="entry name" value="TRANSCRIPTIONAL REGULATORY PROTEIN"/>
    <property type="match status" value="1"/>
</dbReference>